<dbReference type="GO" id="GO:0005634">
    <property type="term" value="C:nucleus"/>
    <property type="evidence" value="ECO:0007669"/>
    <property type="project" value="TreeGrafter"/>
</dbReference>
<dbReference type="PANTHER" id="PTHR10631:SF3">
    <property type="entry name" value="TRNA (GUANINE(26)-N(2))-DIMETHYLTRANSFERASE"/>
    <property type="match status" value="1"/>
</dbReference>
<dbReference type="AlphaFoldDB" id="G8XZU5"/>
<gene>
    <name evidence="10" type="primary">Piso0_005747</name>
    <name evidence="10" type="ORF">GNLVRS01_PISO0N21705g</name>
</gene>
<dbReference type="FunFam" id="3.30.56.70:FF:000001">
    <property type="entry name" value="tRNA (guanine(26)-N(2))-dimethyltransferase"/>
    <property type="match status" value="1"/>
</dbReference>
<evidence type="ECO:0000256" key="7">
    <source>
        <dbReference type="ARBA" id="ARBA00039099"/>
    </source>
</evidence>
<dbReference type="eggNOG" id="KOG1253">
    <property type="taxonomic scope" value="Eukaryota"/>
</dbReference>
<comment type="similarity">
    <text evidence="9">Belongs to the class I-like SAM-binding methyltransferase superfamily. Trm1 family.</text>
</comment>
<accession>G8XZU5</accession>
<protein>
    <recommendedName>
        <fullName evidence="7 9">tRNA (guanine(26)-N(2))-dimethyltransferase</fullName>
        <ecNumber evidence="7 9">2.1.1.216</ecNumber>
    </recommendedName>
</protein>
<dbReference type="EMBL" id="FO082046">
    <property type="protein sequence ID" value="CCE87204.1"/>
    <property type="molecule type" value="Genomic_DNA"/>
</dbReference>
<organism evidence="10 11">
    <name type="scientific">Pichia sorbitophila (strain ATCC MYA-4447 / BCRC 22081 / CBS 7064 / NBRC 10061 / NRRL Y-12695)</name>
    <name type="common">Hybrid yeast</name>
    <dbReference type="NCBI Taxonomy" id="559304"/>
    <lineage>
        <taxon>Eukaryota</taxon>
        <taxon>Fungi</taxon>
        <taxon>Dikarya</taxon>
        <taxon>Ascomycota</taxon>
        <taxon>Saccharomycotina</taxon>
        <taxon>Pichiomycetes</taxon>
        <taxon>Debaryomycetaceae</taxon>
        <taxon>Millerozyma</taxon>
    </lineage>
</organism>
<dbReference type="PROSITE" id="PS51626">
    <property type="entry name" value="SAM_MT_TRM1"/>
    <property type="match status" value="1"/>
</dbReference>
<dbReference type="STRING" id="559304.G8XZU5"/>
<sequence length="552" mass="62351">MLRSIYHKLRLLGKRRMNIEDFVTIKEGSASVLVPKEEKVFYNPIQQFNRDLSVMGIKAWNKIYNEDRNGEVKTKKRKVDSHENKETEPSSVDIKDRKTNLKIMEALSATGLRALRYAKEIPEVTKVVANDLLPEAVESIRRNAEYNQVLDKVHPNQGDAIKVMASTNEKFHVIDLDPYGTAAPFIDSAIQAVKDDGLLLITCTDAGVLAGAGYPEKCFSLYGGHNFGNSHVSGEANHEAGLRLILGMLANTAAKYKKTIHPLLSLSIDFYFRVFVKISTRPIEVKELSTKTMLSFYCTNCGDKHHQYLGRCVEKDSKKKYQVPKLVSMGSKCEHCEGTYHLAGPMWGGSLHDSGFIDELLDVNANSDDGVYATRERIKGMLNLAKHELSTPFYFNLNQLTSLLKAPPIPIENFCNAVGNMGYNVSLTHAKKNCLKTNAPTQDILLIIKAWLVKSNESLLESFRKRLSDDPDNEKINEKVKFYEEHIDRNPKLTPGMVGYRILEKLKDRSINPEFDKENEFSKSVHVIRSAKLVRYQENPTKNWGPKARPGN</sequence>
<dbReference type="Gene3D" id="3.40.50.150">
    <property type="entry name" value="Vaccinia Virus protein VP39"/>
    <property type="match status" value="1"/>
</dbReference>
<dbReference type="PANTHER" id="PTHR10631">
    <property type="entry name" value="N 2 ,N 2 -DIMETHYLGUANOSINE TRNA METHYLTRANSFERASE"/>
    <property type="match status" value="1"/>
</dbReference>
<evidence type="ECO:0000256" key="4">
    <source>
        <dbReference type="ARBA" id="ARBA00022691"/>
    </source>
</evidence>
<dbReference type="FunCoup" id="G8XZU5">
    <property type="interactions" value="2006"/>
</dbReference>
<keyword evidence="6 9" id="KW-0694">RNA-binding</keyword>
<dbReference type="HOGENOM" id="CLU_010862_4_1_1"/>
<dbReference type="OrthoDB" id="6349953at2759"/>
<dbReference type="GO" id="GO:0002940">
    <property type="term" value="P:tRNA N2-guanine methylation"/>
    <property type="evidence" value="ECO:0007669"/>
    <property type="project" value="TreeGrafter"/>
</dbReference>
<keyword evidence="5 9" id="KW-0819">tRNA processing</keyword>
<dbReference type="Pfam" id="PF02005">
    <property type="entry name" value="TRM"/>
    <property type="match status" value="1"/>
</dbReference>
<evidence type="ECO:0000256" key="2">
    <source>
        <dbReference type="ARBA" id="ARBA00022603"/>
    </source>
</evidence>
<dbReference type="GO" id="GO:0000049">
    <property type="term" value="F:tRNA binding"/>
    <property type="evidence" value="ECO:0007669"/>
    <property type="project" value="UniProtKB-UniRule"/>
</dbReference>
<dbReference type="InParanoid" id="G8XZU5"/>
<dbReference type="InterPro" id="IPR002905">
    <property type="entry name" value="Trm1"/>
</dbReference>
<evidence type="ECO:0000313" key="10">
    <source>
        <dbReference type="EMBL" id="CCE87204.1"/>
    </source>
</evidence>
<proteinExistence type="inferred from homology"/>
<keyword evidence="1 9" id="KW-0820">tRNA-binding</keyword>
<dbReference type="NCBIfam" id="TIGR00308">
    <property type="entry name" value="TRM1"/>
    <property type="match status" value="1"/>
</dbReference>
<dbReference type="EC" id="2.1.1.216" evidence="7 9"/>
<evidence type="ECO:0000256" key="1">
    <source>
        <dbReference type="ARBA" id="ARBA00022555"/>
    </source>
</evidence>
<dbReference type="InterPro" id="IPR042296">
    <property type="entry name" value="tRNA_met_Trm1_C"/>
</dbReference>
<keyword evidence="3 9" id="KW-0808">Transferase</keyword>
<dbReference type="CDD" id="cd02440">
    <property type="entry name" value="AdoMet_MTases"/>
    <property type="match status" value="1"/>
</dbReference>
<reference evidence="10 11" key="1">
    <citation type="journal article" date="2012" name="G3 (Bethesda)">
        <title>Pichia sorbitophila, an interspecies yeast hybrid reveals early steps of genome resolution following polyploidization.</title>
        <authorList>
            <person name="Leh Louis V."/>
            <person name="Despons L."/>
            <person name="Friedrich A."/>
            <person name="Martin T."/>
            <person name="Durrens P."/>
            <person name="Casaregola S."/>
            <person name="Neuveglise C."/>
            <person name="Fairhead C."/>
            <person name="Marck C."/>
            <person name="Cruz J.A."/>
            <person name="Straub M.L."/>
            <person name="Kugler V."/>
            <person name="Sacerdot C."/>
            <person name="Uzunov Z."/>
            <person name="Thierry A."/>
            <person name="Weiss S."/>
            <person name="Bleykasten C."/>
            <person name="De Montigny J."/>
            <person name="Jacques N."/>
            <person name="Jung P."/>
            <person name="Lemaire M."/>
            <person name="Mallet S."/>
            <person name="Morel G."/>
            <person name="Richard G.F."/>
            <person name="Sarkar A."/>
            <person name="Savel G."/>
            <person name="Schacherer J."/>
            <person name="Seret M.L."/>
            <person name="Talla E."/>
            <person name="Samson G."/>
            <person name="Jubin C."/>
            <person name="Poulain J."/>
            <person name="Vacherie B."/>
            <person name="Barbe V."/>
            <person name="Pelletier E."/>
            <person name="Sherman D.J."/>
            <person name="Westhof E."/>
            <person name="Weissenbach J."/>
            <person name="Baret P.V."/>
            <person name="Wincker P."/>
            <person name="Gaillardin C."/>
            <person name="Dujon B."/>
            <person name="Souciet J.L."/>
        </authorList>
    </citation>
    <scope>NUCLEOTIDE SEQUENCE [LARGE SCALE GENOMIC DNA]</scope>
    <source>
        <strain evidence="11">ATCC MYA-4447 / BCRC 22081 / CBS 7064 / NBRC 10061 / NRRL Y-12695</strain>
    </source>
</reference>
<evidence type="ECO:0000256" key="3">
    <source>
        <dbReference type="ARBA" id="ARBA00022679"/>
    </source>
</evidence>
<evidence type="ECO:0000256" key="6">
    <source>
        <dbReference type="ARBA" id="ARBA00022884"/>
    </source>
</evidence>
<evidence type="ECO:0000313" key="11">
    <source>
        <dbReference type="Proteomes" id="UP000005222"/>
    </source>
</evidence>
<name>G8XZU5_PICSO</name>
<keyword evidence="2 9" id="KW-0489">Methyltransferase</keyword>
<keyword evidence="4 9" id="KW-0949">S-adenosyl-L-methionine</keyword>
<dbReference type="Gene3D" id="3.30.56.70">
    <property type="entry name" value="N2,N2-dimethylguanosine tRNA methyltransferase, C-terminal domain"/>
    <property type="match status" value="1"/>
</dbReference>
<evidence type="ECO:0000256" key="5">
    <source>
        <dbReference type="ARBA" id="ARBA00022694"/>
    </source>
</evidence>
<comment type="catalytic activity">
    <reaction evidence="8 9">
        <text>guanosine(26) in tRNA + 2 S-adenosyl-L-methionine = N(2)-dimethylguanosine(26) in tRNA + 2 S-adenosyl-L-homocysteine + 2 H(+)</text>
        <dbReference type="Rhea" id="RHEA:43140"/>
        <dbReference type="Rhea" id="RHEA-COMP:10359"/>
        <dbReference type="Rhea" id="RHEA-COMP:10360"/>
        <dbReference type="ChEBI" id="CHEBI:15378"/>
        <dbReference type="ChEBI" id="CHEBI:57856"/>
        <dbReference type="ChEBI" id="CHEBI:59789"/>
        <dbReference type="ChEBI" id="CHEBI:74269"/>
        <dbReference type="ChEBI" id="CHEBI:74513"/>
        <dbReference type="EC" id="2.1.1.216"/>
    </reaction>
</comment>
<evidence type="ECO:0000256" key="8">
    <source>
        <dbReference type="ARBA" id="ARBA00051897"/>
    </source>
</evidence>
<dbReference type="Proteomes" id="UP000005222">
    <property type="component" value="Chromosome N"/>
</dbReference>
<dbReference type="GO" id="GO:0160104">
    <property type="term" value="F:tRNA (guanine(26)-N2)-dimethyltransferase activity"/>
    <property type="evidence" value="ECO:0007669"/>
    <property type="project" value="UniProtKB-UniRule"/>
</dbReference>
<dbReference type="SUPFAM" id="SSF53335">
    <property type="entry name" value="S-adenosyl-L-methionine-dependent methyltransferases"/>
    <property type="match status" value="1"/>
</dbReference>
<evidence type="ECO:0000256" key="9">
    <source>
        <dbReference type="PROSITE-ProRule" id="PRU00958"/>
    </source>
</evidence>
<dbReference type="OMA" id="MKCCHEM"/>
<dbReference type="InterPro" id="IPR029063">
    <property type="entry name" value="SAM-dependent_MTases_sf"/>
</dbReference>
<keyword evidence="11" id="KW-1185">Reference proteome</keyword>